<dbReference type="CDD" id="cd00212">
    <property type="entry name" value="PTS_IIB_glc"/>
    <property type="match status" value="1"/>
</dbReference>
<dbReference type="GO" id="GO:0090563">
    <property type="term" value="F:protein-phosphocysteine-sugar phosphotransferase activity"/>
    <property type="evidence" value="ECO:0007669"/>
    <property type="project" value="TreeGrafter"/>
</dbReference>
<dbReference type="GO" id="GO:0103111">
    <property type="term" value="F:protein-N(pi)-phosphohistidine--N-acetyl-D-glucosamine phosphotransferase activity"/>
    <property type="evidence" value="ECO:0007669"/>
    <property type="project" value="UniProtKB-EC"/>
</dbReference>
<dbReference type="Pfam" id="PF00367">
    <property type="entry name" value="PTS_EIIB"/>
    <property type="match status" value="1"/>
</dbReference>
<dbReference type="GO" id="GO:0015572">
    <property type="term" value="F:N-acetylglucosamine transmembrane transporter activity"/>
    <property type="evidence" value="ECO:0007669"/>
    <property type="project" value="InterPro"/>
</dbReference>
<evidence type="ECO:0000313" key="15">
    <source>
        <dbReference type="Proteomes" id="UP001196408"/>
    </source>
</evidence>
<feature type="transmembrane region" description="Helical" evidence="10">
    <location>
        <begin position="300"/>
        <end position="316"/>
    </location>
</feature>
<evidence type="ECO:0000313" key="14">
    <source>
        <dbReference type="EMBL" id="MBV3391671.1"/>
    </source>
</evidence>
<evidence type="ECO:0000256" key="4">
    <source>
        <dbReference type="ARBA" id="ARBA00022597"/>
    </source>
</evidence>
<feature type="domain" description="PTS EIIC type-1" evidence="12">
    <location>
        <begin position="22"/>
        <end position="410"/>
    </location>
</feature>
<evidence type="ECO:0000256" key="3">
    <source>
        <dbReference type="ARBA" id="ARBA00022475"/>
    </source>
</evidence>
<feature type="transmembrane region" description="Helical" evidence="10">
    <location>
        <begin position="236"/>
        <end position="256"/>
    </location>
</feature>
<keyword evidence="13" id="KW-0808">Transferase</keyword>
<dbReference type="GO" id="GO:0005886">
    <property type="term" value="C:plasma membrane"/>
    <property type="evidence" value="ECO:0007669"/>
    <property type="project" value="UniProtKB-SubCell"/>
</dbReference>
<evidence type="ECO:0000259" key="12">
    <source>
        <dbReference type="PROSITE" id="PS51103"/>
    </source>
</evidence>
<reference evidence="13 16" key="1">
    <citation type="submission" date="2021-06" db="EMBL/GenBank/DDBJ databases">
        <title>Collection of gut derived symbiotic bacterial strains cultured from healthy donors.</title>
        <authorList>
            <person name="Lin H."/>
            <person name="Littmann E."/>
            <person name="Pamer E.G."/>
        </authorList>
    </citation>
    <scope>NUCLEOTIDE SEQUENCE</scope>
    <source>
        <strain evidence="14 16">MSK.21.70</strain>
        <strain evidence="13">MSK.21.82</strain>
    </source>
</reference>
<accession>A0AAW4MQC8</accession>
<feature type="transmembrane region" description="Helical" evidence="10">
    <location>
        <begin position="202"/>
        <end position="224"/>
    </location>
</feature>
<dbReference type="InterPro" id="IPR010974">
    <property type="entry name" value="PTS_IIBC_nag"/>
</dbReference>
<dbReference type="InterPro" id="IPR050429">
    <property type="entry name" value="PTS_Glucose_EIICBA"/>
</dbReference>
<organism evidence="13 15">
    <name type="scientific">Catenibacterium mitsuokai</name>
    <dbReference type="NCBI Taxonomy" id="100886"/>
    <lineage>
        <taxon>Bacteria</taxon>
        <taxon>Bacillati</taxon>
        <taxon>Bacillota</taxon>
        <taxon>Erysipelotrichia</taxon>
        <taxon>Erysipelotrichales</taxon>
        <taxon>Coprobacillaceae</taxon>
        <taxon>Catenibacterium</taxon>
    </lineage>
</organism>
<dbReference type="PROSITE" id="PS51098">
    <property type="entry name" value="PTS_EIIB_TYPE_1"/>
    <property type="match status" value="1"/>
</dbReference>
<dbReference type="GO" id="GO:0015764">
    <property type="term" value="P:N-acetylglucosamine transport"/>
    <property type="evidence" value="ECO:0007669"/>
    <property type="project" value="TreeGrafter"/>
</dbReference>
<feature type="transmembrane region" description="Helical" evidence="10">
    <location>
        <begin position="176"/>
        <end position="196"/>
    </location>
</feature>
<feature type="transmembrane region" description="Helical" evidence="10">
    <location>
        <begin position="374"/>
        <end position="394"/>
    </location>
</feature>
<dbReference type="GO" id="GO:0009401">
    <property type="term" value="P:phosphoenolpyruvate-dependent sugar phosphotransferase system"/>
    <property type="evidence" value="ECO:0007669"/>
    <property type="project" value="UniProtKB-KW"/>
</dbReference>
<evidence type="ECO:0000256" key="6">
    <source>
        <dbReference type="ARBA" id="ARBA00022692"/>
    </source>
</evidence>
<dbReference type="GO" id="GO:0019866">
    <property type="term" value="C:organelle inner membrane"/>
    <property type="evidence" value="ECO:0007669"/>
    <property type="project" value="InterPro"/>
</dbReference>
<evidence type="ECO:0000256" key="5">
    <source>
        <dbReference type="ARBA" id="ARBA00022683"/>
    </source>
</evidence>
<keyword evidence="7 10" id="KW-1133">Transmembrane helix</keyword>
<keyword evidence="4" id="KW-0762">Sugar transport</keyword>
<keyword evidence="5" id="KW-0598">Phosphotransferase system</keyword>
<dbReference type="NCBIfam" id="TIGR00826">
    <property type="entry name" value="EIIB_glc"/>
    <property type="match status" value="1"/>
</dbReference>
<feature type="transmembrane region" description="Helical" evidence="10">
    <location>
        <begin position="67"/>
        <end position="91"/>
    </location>
</feature>
<evidence type="ECO:0000256" key="7">
    <source>
        <dbReference type="ARBA" id="ARBA00022989"/>
    </source>
</evidence>
<dbReference type="AlphaFoldDB" id="A0AAW4MQC8"/>
<evidence type="ECO:0000256" key="8">
    <source>
        <dbReference type="ARBA" id="ARBA00023136"/>
    </source>
</evidence>
<keyword evidence="2" id="KW-0813">Transport</keyword>
<feature type="transmembrane region" description="Helical" evidence="10">
    <location>
        <begin position="141"/>
        <end position="156"/>
    </location>
</feature>
<dbReference type="PROSITE" id="PS51103">
    <property type="entry name" value="PTS_EIIC_TYPE_1"/>
    <property type="match status" value="1"/>
</dbReference>
<keyword evidence="6 10" id="KW-0812">Transmembrane</keyword>
<dbReference type="EC" id="2.7.1.193" evidence="13"/>
<feature type="transmembrane region" description="Helical" evidence="10">
    <location>
        <begin position="103"/>
        <end position="129"/>
    </location>
</feature>
<evidence type="ECO:0000313" key="13">
    <source>
        <dbReference type="EMBL" id="MBV3381692.1"/>
    </source>
</evidence>
<feature type="transmembrane region" description="Helical" evidence="10">
    <location>
        <begin position="268"/>
        <end position="288"/>
    </location>
</feature>
<dbReference type="InterPro" id="IPR001996">
    <property type="entry name" value="PTS_IIB_1"/>
</dbReference>
<comment type="caution">
    <text evidence="13">The sequence shown here is derived from an EMBL/GenBank/DDBJ whole genome shotgun (WGS) entry which is preliminary data.</text>
</comment>
<dbReference type="Pfam" id="PF02378">
    <property type="entry name" value="PTS_EIIC"/>
    <property type="match status" value="1"/>
</dbReference>
<dbReference type="PANTHER" id="PTHR30009">
    <property type="entry name" value="CYTOCHROME C-TYPE SYNTHESIS PROTEIN AND PTS TRANSMEMBRANE COMPONENT"/>
    <property type="match status" value="1"/>
</dbReference>
<evidence type="ECO:0000313" key="16">
    <source>
        <dbReference type="Proteomes" id="UP001197492"/>
    </source>
</evidence>
<dbReference type="PANTHER" id="PTHR30009:SF4">
    <property type="entry name" value="PTS SYSTEM N-ACETYLGLUCOSAMINE-SPECIFIC EIICBA COMPONENT"/>
    <property type="match status" value="1"/>
</dbReference>
<dbReference type="InterPro" id="IPR003352">
    <property type="entry name" value="PTS_EIIC"/>
</dbReference>
<dbReference type="GO" id="GO:0008982">
    <property type="term" value="F:protein-N(PI)-phosphohistidine-sugar phosphotransferase activity"/>
    <property type="evidence" value="ECO:0007669"/>
    <property type="project" value="InterPro"/>
</dbReference>
<dbReference type="Proteomes" id="UP001196408">
    <property type="component" value="Unassembled WGS sequence"/>
</dbReference>
<dbReference type="EMBL" id="JAHOEF010000001">
    <property type="protein sequence ID" value="MBV3381692.1"/>
    <property type="molecule type" value="Genomic_DNA"/>
</dbReference>
<feature type="active site" description="Phosphocysteine intermediate; for EIIB activity" evidence="9">
    <location>
        <position position="447"/>
    </location>
</feature>
<dbReference type="EMBL" id="JAHOEL010000001">
    <property type="protein sequence ID" value="MBV3391671.1"/>
    <property type="molecule type" value="Genomic_DNA"/>
</dbReference>
<keyword evidence="8 10" id="KW-0472">Membrane</keyword>
<comment type="subcellular location">
    <subcellularLocation>
        <location evidence="1">Cell membrane</location>
        <topology evidence="1">Multi-pass membrane protein</topology>
    </subcellularLocation>
</comment>
<keyword evidence="16" id="KW-1185">Reference proteome</keyword>
<feature type="domain" description="PTS EIIB type-1" evidence="11">
    <location>
        <begin position="425"/>
        <end position="502"/>
    </location>
</feature>
<gene>
    <name evidence="13" type="primary">nagE</name>
    <name evidence="13" type="ORF">KSV97_00295</name>
    <name evidence="14" type="ORF">KSW06_00050</name>
</gene>
<evidence type="ECO:0000256" key="1">
    <source>
        <dbReference type="ARBA" id="ARBA00004651"/>
    </source>
</evidence>
<dbReference type="InterPro" id="IPR018113">
    <property type="entry name" value="PTrfase_EIIB_Cys"/>
</dbReference>
<feature type="transmembrane region" description="Helical" evidence="10">
    <location>
        <begin position="35"/>
        <end position="55"/>
    </location>
</feature>
<proteinExistence type="predicted"/>
<keyword evidence="3" id="KW-1003">Cell membrane</keyword>
<dbReference type="Proteomes" id="UP001197492">
    <property type="component" value="Unassembled WGS sequence"/>
</dbReference>
<evidence type="ECO:0000256" key="10">
    <source>
        <dbReference type="SAM" id="Phobius"/>
    </source>
</evidence>
<evidence type="ECO:0000256" key="2">
    <source>
        <dbReference type="ARBA" id="ARBA00022448"/>
    </source>
</evidence>
<name>A0AAW4MQC8_9FIRM</name>
<protein>
    <submittedName>
        <fullName evidence="13">N-acetylglucosamine-specific PTS transporter subunit IIBC</fullName>
        <ecNumber evidence="13">2.7.1.193</ecNumber>
    </submittedName>
</protein>
<evidence type="ECO:0000259" key="11">
    <source>
        <dbReference type="PROSITE" id="PS51098"/>
    </source>
</evidence>
<dbReference type="InterPro" id="IPR013013">
    <property type="entry name" value="PTS_EIIC_1"/>
</dbReference>
<dbReference type="NCBIfam" id="TIGR01998">
    <property type="entry name" value="PTS-II-BC-nag"/>
    <property type="match status" value="1"/>
</dbReference>
<sequence length="502" mass="55266">MIFYSYGRNKCIIIVDTLQKRGIELNFLQKLGKSLMLPVTIMPLAALLKGIGYWIDPLGWGVNNPFAAFLILSGGVVIDNLPILFAIAVAIGMTDKKNTTLSLAAVINYLMITKILSPEGISLISGLHISQVSIAFGETDNAFIGIMVGLIVAFCYKKFNHIEIPGPLSFFSGERFIPIISGMITLLFAGIFMYVWPMLYETFIHFGTWMAGLGPISAGLYGFFNRLLIPTGLHHALNSVFWFNIASINDIGRFWGTVSGGIKGVTGMYQAGFFPVMMFGLPCGALAIYQSADKENRKKIGALMFSAALASFLTGITEPLEFSFMFLAPSLFIAHAIMTGIMMFIAASMHWLAGFSFSAGLIDYMLSFKAPFSYQAIHLIPLGIICGALYYVVFRSMILHFNLMTPGRMKEETKELKTSLAFDYDDLAISFVEALGGRSNCLSADACITRLRLEVKDTSLINRDEITRLGFDHVVEAGEHYVQILVGTHAQFIADAMNDILM</sequence>
<evidence type="ECO:0000256" key="9">
    <source>
        <dbReference type="PROSITE-ProRule" id="PRU00421"/>
    </source>
</evidence>